<dbReference type="SUPFAM" id="SSF144232">
    <property type="entry name" value="HIT/MYND zinc finger-like"/>
    <property type="match status" value="1"/>
</dbReference>
<dbReference type="Gene3D" id="6.10.140.2220">
    <property type="match status" value="1"/>
</dbReference>
<dbReference type="Pfam" id="PF01753">
    <property type="entry name" value="zf-MYND"/>
    <property type="match status" value="1"/>
</dbReference>
<reference evidence="7" key="1">
    <citation type="journal article" date="2020" name="bioRxiv">
        <title>Comparative genomics of Chlamydomonas.</title>
        <authorList>
            <person name="Craig R.J."/>
            <person name="Hasan A.R."/>
            <person name="Ness R.W."/>
            <person name="Keightley P.D."/>
        </authorList>
    </citation>
    <scope>NUCLEOTIDE SEQUENCE</scope>
    <source>
        <strain evidence="7">SAG 7.73</strain>
    </source>
</reference>
<evidence type="ECO:0000313" key="7">
    <source>
        <dbReference type="EMBL" id="KAG2441093.1"/>
    </source>
</evidence>
<feature type="compositionally biased region" description="Low complexity" evidence="5">
    <location>
        <begin position="840"/>
        <end position="854"/>
    </location>
</feature>
<feature type="compositionally biased region" description="Low complexity" evidence="5">
    <location>
        <begin position="928"/>
        <end position="941"/>
    </location>
</feature>
<evidence type="ECO:0000259" key="6">
    <source>
        <dbReference type="PROSITE" id="PS50865"/>
    </source>
</evidence>
<protein>
    <recommendedName>
        <fullName evidence="6">MYND-type domain-containing protein</fullName>
    </recommendedName>
</protein>
<feature type="region of interest" description="Disordered" evidence="5">
    <location>
        <begin position="834"/>
        <end position="856"/>
    </location>
</feature>
<evidence type="ECO:0000256" key="3">
    <source>
        <dbReference type="ARBA" id="ARBA00022833"/>
    </source>
</evidence>
<feature type="region of interest" description="Disordered" evidence="5">
    <location>
        <begin position="928"/>
        <end position="947"/>
    </location>
</feature>
<accession>A0A835TD69</accession>
<feature type="region of interest" description="Disordered" evidence="5">
    <location>
        <begin position="73"/>
        <end position="103"/>
    </location>
</feature>
<keyword evidence="2 4" id="KW-0863">Zinc-finger</keyword>
<evidence type="ECO:0000256" key="1">
    <source>
        <dbReference type="ARBA" id="ARBA00022723"/>
    </source>
</evidence>
<feature type="compositionally biased region" description="Low complexity" evidence="5">
    <location>
        <begin position="400"/>
        <end position="423"/>
    </location>
</feature>
<dbReference type="OrthoDB" id="560746at2759"/>
<dbReference type="EMBL" id="JAEHOC010000006">
    <property type="protein sequence ID" value="KAG2441093.1"/>
    <property type="molecule type" value="Genomic_DNA"/>
</dbReference>
<feature type="domain" description="MYND-type" evidence="6">
    <location>
        <begin position="1172"/>
        <end position="1207"/>
    </location>
</feature>
<feature type="compositionally biased region" description="Low complexity" evidence="5">
    <location>
        <begin position="73"/>
        <end position="102"/>
    </location>
</feature>
<dbReference type="PROSITE" id="PS50865">
    <property type="entry name" value="ZF_MYND_2"/>
    <property type="match status" value="1"/>
</dbReference>
<evidence type="ECO:0000256" key="4">
    <source>
        <dbReference type="PROSITE-ProRule" id="PRU00134"/>
    </source>
</evidence>
<keyword evidence="3" id="KW-0862">Zinc</keyword>
<feature type="region of interest" description="Disordered" evidence="5">
    <location>
        <begin position="393"/>
        <end position="423"/>
    </location>
</feature>
<dbReference type="GO" id="GO:0008270">
    <property type="term" value="F:zinc ion binding"/>
    <property type="evidence" value="ECO:0007669"/>
    <property type="project" value="UniProtKB-KW"/>
</dbReference>
<keyword evidence="1" id="KW-0479">Metal-binding</keyword>
<gene>
    <name evidence="7" type="ORF">HXX76_003945</name>
</gene>
<evidence type="ECO:0000256" key="2">
    <source>
        <dbReference type="ARBA" id="ARBA00022771"/>
    </source>
</evidence>
<evidence type="ECO:0000313" key="8">
    <source>
        <dbReference type="Proteomes" id="UP000650467"/>
    </source>
</evidence>
<name>A0A835TD69_CHLIN</name>
<dbReference type="Proteomes" id="UP000650467">
    <property type="component" value="Unassembled WGS sequence"/>
</dbReference>
<keyword evidence="8" id="KW-1185">Reference proteome</keyword>
<proteinExistence type="predicted"/>
<evidence type="ECO:0000256" key="5">
    <source>
        <dbReference type="SAM" id="MobiDB-lite"/>
    </source>
</evidence>
<sequence length="1215" mass="128956">MHTAPPDQNCGAAQHVCKISVSQLEDTLAYLGTGHAESLLVSSSADVEPLVVDLVALFGLALRCSAPAPASAPGAAAAAPSTTSGSSSAGASSNSSSSNSTPYLTDEARQLYRRIRSRLCKLLAQDVPSNRLRSLQLDLLLRTHVLRCYSSLLSTYAQLLRARPSRRNLEGAREVLCEAQELLDAVVDGSTRVAWHPDSFMQVARLGSFQSRPASEKPHPSIPMQVEGWYDSHLERELAGSRLLEAWAACVLACAARGVAGGQMDSDIEDILDIFTKFWPEGLSPKVVTKFWPGGLSTSLASLDGGSSYGQAAAAEAAGWEDGNCGPPWTLVRPADNAAAAIAAGVFDPTGLANSWAWGPGGLPRPGLDQLRAQEAEVKRLEAARREVYRSLQAADEARQQQQQQRQQQPAGAPGAELESQAAALSSQLRQARRLPAMVPAFKYRTAHVMGNGYAMVSLRGVQHSLHTGDPRLRYGPPGYRIHFATDDVGGMFEAFVEEAPALDRSCFIRPYVLARPLAAELRSRGVVLPAGLEALLEEAPEAIHCEDAIWMAQILTWTEGQLPQPLPAQQALPPWNDAATFDVCIRLANAARAEWAEWARRSPAASLWQCYCAALEAALGMVQCQDDVERPPAAVQGVRLLPERHGAFVGAWHRAFPSASPDLFRLLPEVAAEQGGKAAGGNGASGMVRTDGGDSVAGAAKPGPEAAALLSAGYLRLRVVWERALLLNHPAWAPRQIGRFRCWAEVLAFGPPRGLLDLLAVAALRARHALTKSRQYFNQLQELAAHSGTPAWQQVIDVVYEHIDASADINAAARLLWTLHAAAPLFAAGDVGGGGGRGSAQQSPQPEEAPQQQRRPHLAQLGLMWSLGAQHVLPCVADGLIRMSAYPHVKIESRPGRNHHIAATVLLCCHLLLTALHRAEAGAAAAGVRGVSSSSSSNSSERSRDSSSSDAVLWRRLLLCDVDVCSLLAATAAIIRHDHQLPGNGKAGGGGAGDTEDEMDVDIRHACAELYSTAVLAAAVLPQECAGAAQQGEGAAPGPEGGTQPPGRYRVPLAAESIAELFGSNGPCPNPLWEAGVREAFAKATAGDGSQQPLSPEQRQACASRAQAAVQQQPDAPQMQVAAALLVPPGRVRSALRRRYPGCRLWLCDNPACVPAAELDARGWPLPPESCSGAGAWVLCGGCESTLYCSDGCRLAHWERGHAAVCRYCRSAGG</sequence>
<dbReference type="AlphaFoldDB" id="A0A835TD69"/>
<comment type="caution">
    <text evidence="7">The sequence shown here is derived from an EMBL/GenBank/DDBJ whole genome shotgun (WGS) entry which is preliminary data.</text>
</comment>
<organism evidence="7 8">
    <name type="scientific">Chlamydomonas incerta</name>
    <dbReference type="NCBI Taxonomy" id="51695"/>
    <lineage>
        <taxon>Eukaryota</taxon>
        <taxon>Viridiplantae</taxon>
        <taxon>Chlorophyta</taxon>
        <taxon>core chlorophytes</taxon>
        <taxon>Chlorophyceae</taxon>
        <taxon>CS clade</taxon>
        <taxon>Chlamydomonadales</taxon>
        <taxon>Chlamydomonadaceae</taxon>
        <taxon>Chlamydomonas</taxon>
    </lineage>
</organism>
<dbReference type="InterPro" id="IPR002893">
    <property type="entry name" value="Znf_MYND"/>
</dbReference>